<protein>
    <submittedName>
        <fullName evidence="1">Uncharacterized protein</fullName>
    </submittedName>
</protein>
<organism evidence="1 2">
    <name type="scientific">Oedothorax gibbosus</name>
    <dbReference type="NCBI Taxonomy" id="931172"/>
    <lineage>
        <taxon>Eukaryota</taxon>
        <taxon>Metazoa</taxon>
        <taxon>Ecdysozoa</taxon>
        <taxon>Arthropoda</taxon>
        <taxon>Chelicerata</taxon>
        <taxon>Arachnida</taxon>
        <taxon>Araneae</taxon>
        <taxon>Araneomorphae</taxon>
        <taxon>Entelegynae</taxon>
        <taxon>Araneoidea</taxon>
        <taxon>Linyphiidae</taxon>
        <taxon>Erigoninae</taxon>
        <taxon>Oedothorax</taxon>
    </lineage>
</organism>
<comment type="caution">
    <text evidence="1">The sequence shown here is derived from an EMBL/GenBank/DDBJ whole genome shotgun (WGS) entry which is preliminary data.</text>
</comment>
<proteinExistence type="predicted"/>
<evidence type="ECO:0000313" key="1">
    <source>
        <dbReference type="EMBL" id="KAG8178237.1"/>
    </source>
</evidence>
<reference evidence="1 2" key="1">
    <citation type="journal article" date="2022" name="Nat. Ecol. Evol.">
        <title>A masculinizing supergene underlies an exaggerated male reproductive morph in a spider.</title>
        <authorList>
            <person name="Hendrickx F."/>
            <person name="De Corte Z."/>
            <person name="Sonet G."/>
            <person name="Van Belleghem S.M."/>
            <person name="Kostlbacher S."/>
            <person name="Vangestel C."/>
        </authorList>
    </citation>
    <scope>NUCLEOTIDE SEQUENCE [LARGE SCALE GENOMIC DNA]</scope>
    <source>
        <strain evidence="1">W744_W776</strain>
    </source>
</reference>
<dbReference type="EMBL" id="JAFNEN010000710">
    <property type="protein sequence ID" value="KAG8178237.1"/>
    <property type="molecule type" value="Genomic_DNA"/>
</dbReference>
<sequence length="129" mass="14516">MTDLLNRNRIESLIDCHHIKKIELQKVGSRNTATYIEMLLTTLSLLLFRGVTDTYANETCKYPTSTVETFTASLYTALIVTSDQNYVNSLELSGLEAARLEYDVVYRVLTDFGSTTPQDSRSTPAWPSP</sequence>
<keyword evidence="2" id="KW-1185">Reference proteome</keyword>
<dbReference type="Proteomes" id="UP000827092">
    <property type="component" value="Unassembled WGS sequence"/>
</dbReference>
<accession>A0AAV6U194</accession>
<name>A0AAV6U194_9ARAC</name>
<gene>
    <name evidence="1" type="ORF">JTE90_025119</name>
</gene>
<dbReference type="AlphaFoldDB" id="A0AAV6U194"/>
<evidence type="ECO:0000313" key="2">
    <source>
        <dbReference type="Proteomes" id="UP000827092"/>
    </source>
</evidence>